<evidence type="ECO:0000313" key="2">
    <source>
        <dbReference type="Proteomes" id="UP001634393"/>
    </source>
</evidence>
<dbReference type="Proteomes" id="UP001634393">
    <property type="component" value="Unassembled WGS sequence"/>
</dbReference>
<proteinExistence type="predicted"/>
<gene>
    <name evidence="1" type="ORF">ACJIZ3_012802</name>
</gene>
<sequence>MLLPLEERCKIASEMYTKSIRESDVSFAAIFNKLLVGCHEKYLDVDSIARNFDRSNNVEEGRLDNEKRLMRWPLELRCRQGGIQGSEPHLVAMCKKLMVGCPEKYIDIAMSSNKR</sequence>
<name>A0ABD3UPE1_9LAMI</name>
<accession>A0ABD3UPE1</accession>
<evidence type="ECO:0000313" key="1">
    <source>
        <dbReference type="EMBL" id="KAL3850920.1"/>
    </source>
</evidence>
<dbReference type="EMBL" id="JBJXBP010000001">
    <property type="protein sequence ID" value="KAL3850920.1"/>
    <property type="molecule type" value="Genomic_DNA"/>
</dbReference>
<dbReference type="AlphaFoldDB" id="A0ABD3UPE1"/>
<organism evidence="1 2">
    <name type="scientific">Penstemon smallii</name>
    <dbReference type="NCBI Taxonomy" id="265156"/>
    <lineage>
        <taxon>Eukaryota</taxon>
        <taxon>Viridiplantae</taxon>
        <taxon>Streptophyta</taxon>
        <taxon>Embryophyta</taxon>
        <taxon>Tracheophyta</taxon>
        <taxon>Spermatophyta</taxon>
        <taxon>Magnoliopsida</taxon>
        <taxon>eudicotyledons</taxon>
        <taxon>Gunneridae</taxon>
        <taxon>Pentapetalae</taxon>
        <taxon>asterids</taxon>
        <taxon>lamiids</taxon>
        <taxon>Lamiales</taxon>
        <taxon>Plantaginaceae</taxon>
        <taxon>Cheloneae</taxon>
        <taxon>Penstemon</taxon>
    </lineage>
</organism>
<keyword evidence="2" id="KW-1185">Reference proteome</keyword>
<reference evidence="1 2" key="1">
    <citation type="submission" date="2024-12" db="EMBL/GenBank/DDBJ databases">
        <title>The unique morphological basis and parallel evolutionary history of personate flowers in Penstemon.</title>
        <authorList>
            <person name="Depatie T.H."/>
            <person name="Wessinger C.A."/>
        </authorList>
    </citation>
    <scope>NUCLEOTIDE SEQUENCE [LARGE SCALE GENOMIC DNA]</scope>
    <source>
        <strain evidence="1">WTNN_2</strain>
        <tissue evidence="1">Leaf</tissue>
    </source>
</reference>
<protein>
    <submittedName>
        <fullName evidence="1">Uncharacterized protein</fullName>
    </submittedName>
</protein>
<comment type="caution">
    <text evidence="1">The sequence shown here is derived from an EMBL/GenBank/DDBJ whole genome shotgun (WGS) entry which is preliminary data.</text>
</comment>